<dbReference type="EMBL" id="LMWW01000008">
    <property type="protein sequence ID" value="KUN86817.1"/>
    <property type="molecule type" value="Genomic_DNA"/>
</dbReference>
<feature type="domain" description="Elongation factor G-binding protein C-terminal treble-clef zinc-finger" evidence="1">
    <location>
        <begin position="8"/>
        <end position="161"/>
    </location>
</feature>
<gene>
    <name evidence="2" type="ORF">AQJ64_05835</name>
</gene>
<keyword evidence="3" id="KW-1185">Reference proteome</keyword>
<dbReference type="RefSeq" id="WP_055635402.1">
    <property type="nucleotide sequence ID" value="NZ_JBIRRP010000002.1"/>
</dbReference>
<dbReference type="Pfam" id="PF16571">
    <property type="entry name" value="FBP_C"/>
    <property type="match status" value="1"/>
</dbReference>
<dbReference type="OrthoDB" id="4171838at2"/>
<dbReference type="STRING" id="1943.AQJ64_05835"/>
<evidence type="ECO:0000313" key="3">
    <source>
        <dbReference type="Proteomes" id="UP000052982"/>
    </source>
</evidence>
<organism evidence="2 3">
    <name type="scientific">Streptomyces griseoruber</name>
    <dbReference type="NCBI Taxonomy" id="1943"/>
    <lineage>
        <taxon>Bacteria</taxon>
        <taxon>Bacillati</taxon>
        <taxon>Actinomycetota</taxon>
        <taxon>Actinomycetes</taxon>
        <taxon>Kitasatosporales</taxon>
        <taxon>Streptomycetaceae</taxon>
        <taxon>Streptomyces</taxon>
    </lineage>
</organism>
<comment type="caution">
    <text evidence="2">The sequence shown here is derived from an EMBL/GenBank/DDBJ whole genome shotgun (WGS) entry which is preliminary data.</text>
</comment>
<sequence length="163" mass="17399">MKPLTEQQIRAAFVNCTKGEAKRLSVPRDLAERPWDDLDYLGWRDPQAPDRAYLVAELDGRPTALALRASAGAVGQARRSMCSMCLTTHSGGVALMVAPKAGRAGLQGNSVGAYLCADLACSLYVRGLRDAGIGARLHETISLREKTDRTVANLAAFVAKVTG</sequence>
<protein>
    <recommendedName>
        <fullName evidence="1">Elongation factor G-binding protein C-terminal treble-clef zinc-finger domain-containing protein</fullName>
    </recommendedName>
</protein>
<evidence type="ECO:0000259" key="1">
    <source>
        <dbReference type="Pfam" id="PF16571"/>
    </source>
</evidence>
<dbReference type="Proteomes" id="UP000052982">
    <property type="component" value="Unassembled WGS sequence"/>
</dbReference>
<dbReference type="AlphaFoldDB" id="A0A101T6W6"/>
<name>A0A101T6W6_9ACTN</name>
<proteinExistence type="predicted"/>
<accession>A0A101T6W6</accession>
<reference evidence="2 3" key="1">
    <citation type="submission" date="2015-10" db="EMBL/GenBank/DDBJ databases">
        <title>Draft genome sequence of Streptomyces griseoruber DSM 40281, type strain for the species Streptomyces griseoruber.</title>
        <authorList>
            <person name="Ruckert C."/>
            <person name="Winkler A."/>
            <person name="Kalinowski J."/>
            <person name="Kampfer P."/>
            <person name="Glaeser S."/>
        </authorList>
    </citation>
    <scope>NUCLEOTIDE SEQUENCE [LARGE SCALE GENOMIC DNA]</scope>
    <source>
        <strain evidence="2 3">DSM 40281</strain>
    </source>
</reference>
<dbReference type="InterPro" id="IPR032330">
    <property type="entry name" value="EF-G-binding_C"/>
</dbReference>
<evidence type="ECO:0000313" key="2">
    <source>
        <dbReference type="EMBL" id="KUN86817.1"/>
    </source>
</evidence>